<evidence type="ECO:0000256" key="1">
    <source>
        <dbReference type="SAM" id="Phobius"/>
    </source>
</evidence>
<keyword evidence="1" id="KW-0812">Transmembrane</keyword>
<organism evidence="2 3">
    <name type="scientific">Lithohypha guttulata</name>
    <dbReference type="NCBI Taxonomy" id="1690604"/>
    <lineage>
        <taxon>Eukaryota</taxon>
        <taxon>Fungi</taxon>
        <taxon>Dikarya</taxon>
        <taxon>Ascomycota</taxon>
        <taxon>Pezizomycotina</taxon>
        <taxon>Eurotiomycetes</taxon>
        <taxon>Chaetothyriomycetidae</taxon>
        <taxon>Chaetothyriales</taxon>
        <taxon>Trichomeriaceae</taxon>
        <taxon>Lithohypha</taxon>
    </lineage>
</organism>
<keyword evidence="1" id="KW-1133">Transmembrane helix</keyword>
<feature type="transmembrane region" description="Helical" evidence="1">
    <location>
        <begin position="177"/>
        <end position="203"/>
    </location>
</feature>
<name>A0AAN7PJZ6_9EURO</name>
<evidence type="ECO:0000313" key="2">
    <source>
        <dbReference type="EMBL" id="KAK5080569.1"/>
    </source>
</evidence>
<proteinExistence type="predicted"/>
<feature type="transmembrane region" description="Helical" evidence="1">
    <location>
        <begin position="144"/>
        <end position="165"/>
    </location>
</feature>
<dbReference type="Proteomes" id="UP001309876">
    <property type="component" value="Unassembled WGS sequence"/>
</dbReference>
<feature type="transmembrane region" description="Helical" evidence="1">
    <location>
        <begin position="72"/>
        <end position="94"/>
    </location>
</feature>
<keyword evidence="3" id="KW-1185">Reference proteome</keyword>
<evidence type="ECO:0000313" key="3">
    <source>
        <dbReference type="Proteomes" id="UP001309876"/>
    </source>
</evidence>
<dbReference type="AlphaFoldDB" id="A0AAN7PJZ6"/>
<dbReference type="EMBL" id="JAVRRJ010000013">
    <property type="protein sequence ID" value="KAK5080569.1"/>
    <property type="molecule type" value="Genomic_DNA"/>
</dbReference>
<keyword evidence="1" id="KW-0472">Membrane</keyword>
<gene>
    <name evidence="2" type="ORF">LTR05_008512</name>
</gene>
<protein>
    <submittedName>
        <fullName evidence="2">Uncharacterized protein</fullName>
    </submittedName>
</protein>
<sequence>MDRVNNVASSNGFGRYNLVAESSPSSIVKKGRTLHVFLRSVGLQLFNGATAWKRHHEGAKIAVYNDRVTASLFSWLHIPPLCIAVAIITINLVGRRIGQTLDPTLSTGLQFCAKLHEVLMQTSLAAITLGLVRRELLGNGLPLGTIFAPAQTTFISYLWSLEYWAAITSVGLGSIRIVFLLCSLFASMILAGLVGPSSAIAMIPRTINQTMFNVHYFSDLPLTYPMSIGHDHQPLNDSATIDNQIFQLLTNSEASSSSKDWVAVSSGNIRRSPRRWIYDEDAWYTGSRLSYRPVTSFPSAQIVNVLSSCGVLVDSITGTRTMKFQGKVPRVQVTCREADMWGNRSGHNISEFTNGSYVPFPPDTGLQDFMSISDFLAIADKNANVDIVWTSAPTISQPRPSVLVMVGSFTTWSGVSHLGGLGSIQGCSVDAIWSDATYEWRGEGSEKVNVASANVFDEELLGELVNGYIPTPDGASEFIHDFPKETRIEIDPGWARRLTKFAPTIHNLLNSESNDWNANEILSVSVAAFLADWHTKSGSVAECWPKNELDDLASNQRFGKLSTYLRTPEVDPTFDIVCFNWLQQYNDLHVSKMELIWHGVGYNSTGTTVCLALAVLIVYCVVVLAYLIFLFVTGKAGSSWDSIAELFMLALNSRPPTHLGRTSVGVETMRTFKEPVSIRVNEGQECELVFGNSETAKTSSYSKVVPNFRY</sequence>
<reference evidence="2 3" key="1">
    <citation type="submission" date="2023-08" db="EMBL/GenBank/DDBJ databases">
        <title>Black Yeasts Isolated from many extreme environments.</title>
        <authorList>
            <person name="Coleine C."/>
            <person name="Stajich J.E."/>
            <person name="Selbmann L."/>
        </authorList>
    </citation>
    <scope>NUCLEOTIDE SEQUENCE [LARGE SCALE GENOMIC DNA]</scope>
    <source>
        <strain evidence="2 3">CCFEE 5910</strain>
    </source>
</reference>
<comment type="caution">
    <text evidence="2">The sequence shown here is derived from an EMBL/GenBank/DDBJ whole genome shotgun (WGS) entry which is preliminary data.</text>
</comment>
<accession>A0AAN7PJZ6</accession>
<feature type="transmembrane region" description="Helical" evidence="1">
    <location>
        <begin position="611"/>
        <end position="632"/>
    </location>
</feature>